<reference evidence="3" key="2">
    <citation type="submission" date="2020-10" db="EMBL/GenBank/DDBJ databases">
        <authorList>
            <person name="Cooper E.A."/>
            <person name="Brenton Z.W."/>
            <person name="Flinn B.S."/>
            <person name="Jenkins J."/>
            <person name="Shu S."/>
            <person name="Flowers D."/>
            <person name="Luo F."/>
            <person name="Wang Y."/>
            <person name="Xia P."/>
            <person name="Barry K."/>
            <person name="Daum C."/>
            <person name="Lipzen A."/>
            <person name="Yoshinaga Y."/>
            <person name="Schmutz J."/>
            <person name="Saski C."/>
            <person name="Vermerris W."/>
            <person name="Kresovich S."/>
        </authorList>
    </citation>
    <scope>NUCLEOTIDE SEQUENCE</scope>
</reference>
<feature type="region of interest" description="Disordered" evidence="2">
    <location>
        <begin position="76"/>
        <end position="260"/>
    </location>
</feature>
<feature type="compositionally biased region" description="Acidic residues" evidence="2">
    <location>
        <begin position="80"/>
        <end position="91"/>
    </location>
</feature>
<name>A0A921U4Y9_SORBI</name>
<feature type="compositionally biased region" description="Basic and acidic residues" evidence="2">
    <location>
        <begin position="92"/>
        <end position="104"/>
    </location>
</feature>
<gene>
    <name evidence="3" type="ORF">BDA96_09G163200</name>
</gene>
<organism evidence="3 4">
    <name type="scientific">Sorghum bicolor</name>
    <name type="common">Sorghum</name>
    <name type="synonym">Sorghum vulgare</name>
    <dbReference type="NCBI Taxonomy" id="4558"/>
    <lineage>
        <taxon>Eukaryota</taxon>
        <taxon>Viridiplantae</taxon>
        <taxon>Streptophyta</taxon>
        <taxon>Embryophyta</taxon>
        <taxon>Tracheophyta</taxon>
        <taxon>Spermatophyta</taxon>
        <taxon>Magnoliopsida</taxon>
        <taxon>Liliopsida</taxon>
        <taxon>Poales</taxon>
        <taxon>Poaceae</taxon>
        <taxon>PACMAD clade</taxon>
        <taxon>Panicoideae</taxon>
        <taxon>Andropogonodae</taxon>
        <taxon>Andropogoneae</taxon>
        <taxon>Sorghinae</taxon>
        <taxon>Sorghum</taxon>
    </lineage>
</organism>
<protein>
    <submittedName>
        <fullName evidence="3">Uncharacterized protein</fullName>
    </submittedName>
</protein>
<dbReference type="PANTHER" id="PTHR33701:SF7">
    <property type="entry name" value="OS05G0446500 PROTEIN"/>
    <property type="match status" value="1"/>
</dbReference>
<evidence type="ECO:0000256" key="2">
    <source>
        <dbReference type="SAM" id="MobiDB-lite"/>
    </source>
</evidence>
<sequence>MGMAADATTAMTIDFLRARLLSERSVSRAAKERADHLAKRVVELEEQLRTVTAQRRKAERAAAEVLAILDAQGFGRLSDAGDDSGSEDEAGTGDRDPDAAERDGGGGNAAEDALSGSEPGAPAAAAAAAAQAGGLSWRGRAASPDECERRRPMHQQHRSRQPRQRHGHGHRRGYFYSSRAADSSPKYHPGQSCRKIKKKELTRSQTGGEEEGNDNAVESTEDGQGRSDCTVCTDEPADFDGEVSQDWRGSSSNGGVEDRDDRAMVYEKDGEMERVLEKQAELIGQFEAEENAQREWEEKFSKNRDSATDNINLNNKLNQAEIACGRRETARVVDKEVVCEQARSSDNNLHCINNPSECLPNGPVSELPQNVAKDSIIEQCKSDGFGHDCVVTTAAVIPSHGELQVRKAALTTKSNPEGSGNNPGKPALPPQGSCKNRLNVEHRRGQGDENSDSGSSCHVKARSSERYIDTSSVGSPLSDTPKSEVSEWSSSCFHNHTDNQLDTQFQQCSNKDVGGVLEALQRAKMSLRAKLSWPSPPSQNILALQAPDDLPVNGMELSLSRSTPLSQEILALPTPEDYLNRVLPHDEVKVPVGPAGLFRLPTDSFPRNEMASRDGYGSRFSLTSMSPSYVWSSYHADHIMPALSFSDYGSGLSLDPYYDPPSSMLLSMPAAGGRSVPVSDFRIGDGSFLREVPRPGNY</sequence>
<keyword evidence="1" id="KW-0175">Coiled coil</keyword>
<dbReference type="AlphaFoldDB" id="A0A921U4Y9"/>
<feature type="compositionally biased region" description="Basic residues" evidence="2">
    <location>
        <begin position="151"/>
        <end position="173"/>
    </location>
</feature>
<feature type="compositionally biased region" description="Low complexity" evidence="2">
    <location>
        <begin position="119"/>
        <end position="134"/>
    </location>
</feature>
<reference evidence="3" key="1">
    <citation type="journal article" date="2019" name="BMC Genomics">
        <title>A new reference genome for Sorghum bicolor reveals high levels of sequence similarity between sweet and grain genotypes: implications for the genetics of sugar metabolism.</title>
        <authorList>
            <person name="Cooper E.A."/>
            <person name="Brenton Z.W."/>
            <person name="Flinn B.S."/>
            <person name="Jenkins J."/>
            <person name="Shu S."/>
            <person name="Flowers D."/>
            <person name="Luo F."/>
            <person name="Wang Y."/>
            <person name="Xia P."/>
            <person name="Barry K."/>
            <person name="Daum C."/>
            <person name="Lipzen A."/>
            <person name="Yoshinaga Y."/>
            <person name="Schmutz J."/>
            <person name="Saski C."/>
            <person name="Vermerris W."/>
            <person name="Kresovich S."/>
        </authorList>
    </citation>
    <scope>NUCLEOTIDE SEQUENCE</scope>
</reference>
<feature type="compositionally biased region" description="Polar residues" evidence="2">
    <location>
        <begin position="469"/>
        <end position="480"/>
    </location>
</feature>
<evidence type="ECO:0000256" key="1">
    <source>
        <dbReference type="SAM" id="Coils"/>
    </source>
</evidence>
<feature type="coiled-coil region" evidence="1">
    <location>
        <begin position="27"/>
        <end position="64"/>
    </location>
</feature>
<accession>A0A921U4Y9</accession>
<feature type="compositionally biased region" description="Polar residues" evidence="2">
    <location>
        <begin position="412"/>
        <end position="422"/>
    </location>
</feature>
<evidence type="ECO:0000313" key="4">
    <source>
        <dbReference type="Proteomes" id="UP000807115"/>
    </source>
</evidence>
<comment type="caution">
    <text evidence="3">The sequence shown here is derived from an EMBL/GenBank/DDBJ whole genome shotgun (WGS) entry which is preliminary data.</text>
</comment>
<dbReference type="Proteomes" id="UP000807115">
    <property type="component" value="Chromosome 9"/>
</dbReference>
<dbReference type="PANTHER" id="PTHR33701">
    <property type="entry name" value="TRANSMEMBRANE PROTEIN"/>
    <property type="match status" value="1"/>
</dbReference>
<proteinExistence type="predicted"/>
<feature type="region of interest" description="Disordered" evidence="2">
    <location>
        <begin position="412"/>
        <end position="483"/>
    </location>
</feature>
<evidence type="ECO:0000313" key="3">
    <source>
        <dbReference type="EMBL" id="KAG0518289.1"/>
    </source>
</evidence>
<dbReference type="EMBL" id="CM027688">
    <property type="protein sequence ID" value="KAG0518289.1"/>
    <property type="molecule type" value="Genomic_DNA"/>
</dbReference>
<feature type="compositionally biased region" description="Basic and acidic residues" evidence="2">
    <location>
        <begin position="438"/>
        <end position="447"/>
    </location>
</feature>